<protein>
    <submittedName>
        <fullName evidence="1">Uncharacterized protein</fullName>
    </submittedName>
</protein>
<dbReference type="PATRIC" id="fig|1544416.3.peg.2259"/>
<name>A0A0Q0UAV3_9CORY</name>
<keyword evidence="2" id="KW-1185">Reference proteome</keyword>
<evidence type="ECO:0000313" key="1">
    <source>
        <dbReference type="EMBL" id="KQB83286.1"/>
    </source>
</evidence>
<organism evidence="1 2">
    <name type="scientific">Corynebacterium oculi</name>
    <dbReference type="NCBI Taxonomy" id="1544416"/>
    <lineage>
        <taxon>Bacteria</taxon>
        <taxon>Bacillati</taxon>
        <taxon>Actinomycetota</taxon>
        <taxon>Actinomycetes</taxon>
        <taxon>Mycobacteriales</taxon>
        <taxon>Corynebacteriaceae</taxon>
        <taxon>Corynebacterium</taxon>
    </lineage>
</organism>
<dbReference type="RefSeq" id="WP_150114469.1">
    <property type="nucleotide sequence ID" value="NZ_LKST01000004.1"/>
</dbReference>
<comment type="caution">
    <text evidence="1">The sequence shown here is derived from an EMBL/GenBank/DDBJ whole genome shotgun (WGS) entry which is preliminary data.</text>
</comment>
<accession>A0A0Q0UAV3</accession>
<dbReference type="AlphaFoldDB" id="A0A0Q0UAV3"/>
<reference evidence="1 2" key="1">
    <citation type="submission" date="2015-10" db="EMBL/GenBank/DDBJ databases">
        <title>Corynebacteirum lowii and Corynebacterium oculi species nova, derived from human clinical disease and and emended description of Corynebacterium mastiditis.</title>
        <authorList>
            <person name="Bernard K."/>
            <person name="Pacheco A.L."/>
            <person name="Mcdougall C."/>
            <person name="Burtx T."/>
            <person name="Weibe D."/>
            <person name="Tyler S."/>
            <person name="Olson A.B."/>
            <person name="Cnockaert M."/>
            <person name="Eguchi H."/>
            <person name="Kuwahara T."/>
            <person name="Nakayama-Imaohji H."/>
            <person name="Boudewijins M."/>
            <person name="Van Hoecke F."/>
            <person name="Bernier A.-M."/>
            <person name="Vandamme P."/>
        </authorList>
    </citation>
    <scope>NUCLEOTIDE SEQUENCE [LARGE SCALE GENOMIC DNA]</scope>
    <source>
        <strain evidence="1 2">NML 130210</strain>
    </source>
</reference>
<dbReference type="Proteomes" id="UP000050517">
    <property type="component" value="Unassembled WGS sequence"/>
</dbReference>
<dbReference type="EMBL" id="LKST01000004">
    <property type="protein sequence ID" value="KQB83286.1"/>
    <property type="molecule type" value="Genomic_DNA"/>
</dbReference>
<sequence>MSEETMDDIGERRVLRARARAAIAAGESLGKDIPDYYYEIAELPIPKKKPRRKLSDILFGSRRR</sequence>
<gene>
    <name evidence="1" type="ORF">Cocul_02260</name>
</gene>
<proteinExistence type="predicted"/>
<evidence type="ECO:0000313" key="2">
    <source>
        <dbReference type="Proteomes" id="UP000050517"/>
    </source>
</evidence>